<dbReference type="FunFam" id="3.30.200.20:FF:000015">
    <property type="entry name" value="Somatic embryogenesis receptor kinase 1"/>
    <property type="match status" value="1"/>
</dbReference>
<dbReference type="InterPro" id="IPR001245">
    <property type="entry name" value="Ser-Thr/Tyr_kinase_cat_dom"/>
</dbReference>
<dbReference type="GO" id="GO:0005524">
    <property type="term" value="F:ATP binding"/>
    <property type="evidence" value="ECO:0007669"/>
    <property type="project" value="UniProtKB-UniRule"/>
</dbReference>
<dbReference type="InterPro" id="IPR000719">
    <property type="entry name" value="Prot_kinase_dom"/>
</dbReference>
<evidence type="ECO:0000256" key="15">
    <source>
        <dbReference type="PROSITE-ProRule" id="PRU10141"/>
    </source>
</evidence>
<dbReference type="InterPro" id="IPR017441">
    <property type="entry name" value="Protein_kinase_ATP_BS"/>
</dbReference>
<dbReference type="GO" id="GO:0004674">
    <property type="term" value="F:protein serine/threonine kinase activity"/>
    <property type="evidence" value="ECO:0007669"/>
    <property type="project" value="UniProtKB-KW"/>
</dbReference>
<sequence>MAGWLQIVKDKEGEVGEFEMELKKLEKSRLPRPSAKEKLKERVIRCITTVKALIVSKDAISLAMETFISEVATGKPTQFSEWQLKEYTSDFATSTVVGSGEFGVVYKGVLRNNVEIAVKVLHDSGMDNMEKQFKAEVNTMSRTSHRNLAKLYGYCFDAKKKALVYEFVKNGSLDKILYDGNSSIEWGKLYNIAVETAKGLSYLHENCDERIIHRDIKAGNVLLDSNFCPKLTDFGLAKFYGTDKSQVALSSGFRGVRNYDAPELRFGNKRKVSYKCDVFSFGVMLFEILTRKKCEGDNSLALHVWDKFQKGVLDEFITDKCGIVGEEDKDNAKTLSIVALLCIEHKPQDRPSMSKVVNILTGVIKPSTPLNPFLNYNSSSERILILDSTGGSGSLETPQIIFPTINER</sequence>
<proteinExistence type="inferred from homology"/>
<dbReference type="SUPFAM" id="SSF56112">
    <property type="entry name" value="Protein kinase-like (PK-like)"/>
    <property type="match status" value="1"/>
</dbReference>
<gene>
    <name evidence="18" type="ORF">AQUCO_02800077v1</name>
</gene>
<comment type="similarity">
    <text evidence="16">Belongs to the protein kinase superfamily.</text>
</comment>
<dbReference type="PROSITE" id="PS00107">
    <property type="entry name" value="PROTEIN_KINASE_ATP"/>
    <property type="match status" value="1"/>
</dbReference>
<keyword evidence="11" id="KW-0472">Membrane</keyword>
<dbReference type="InterPro" id="IPR008271">
    <property type="entry name" value="Ser/Thr_kinase_AS"/>
</dbReference>
<reference evidence="18 19" key="1">
    <citation type="submission" date="2017-09" db="EMBL/GenBank/DDBJ databases">
        <title>WGS assembly of Aquilegia coerulea Goldsmith.</title>
        <authorList>
            <person name="Hodges S."/>
            <person name="Kramer E."/>
            <person name="Nordborg M."/>
            <person name="Tomkins J."/>
            <person name="Borevitz J."/>
            <person name="Derieg N."/>
            <person name="Yan J."/>
            <person name="Mihaltcheva S."/>
            <person name="Hayes R.D."/>
            <person name="Rokhsar D."/>
        </authorList>
    </citation>
    <scope>NUCLEOTIDE SEQUENCE [LARGE SCALE GENOMIC DNA]</scope>
    <source>
        <strain evidence="19">cv. Goldsmith</strain>
    </source>
</reference>
<feature type="domain" description="Protein kinase" evidence="17">
    <location>
        <begin position="91"/>
        <end position="374"/>
    </location>
</feature>
<dbReference type="PROSITE" id="PS00108">
    <property type="entry name" value="PROTEIN_KINASE_ST"/>
    <property type="match status" value="1"/>
</dbReference>
<keyword evidence="4" id="KW-0808">Transferase</keyword>
<evidence type="ECO:0000313" key="18">
    <source>
        <dbReference type="EMBL" id="PIA38173.1"/>
    </source>
</evidence>
<evidence type="ECO:0000256" key="7">
    <source>
        <dbReference type="ARBA" id="ARBA00022741"/>
    </source>
</evidence>
<evidence type="ECO:0000313" key="19">
    <source>
        <dbReference type="Proteomes" id="UP000230069"/>
    </source>
</evidence>
<keyword evidence="19" id="KW-1185">Reference proteome</keyword>
<protein>
    <recommendedName>
        <fullName evidence="2">non-specific serine/threonine protein kinase</fullName>
        <ecNumber evidence="2">2.7.11.1</ecNumber>
    </recommendedName>
</protein>
<dbReference type="InParanoid" id="A0A2G5D3W1"/>
<evidence type="ECO:0000256" key="2">
    <source>
        <dbReference type="ARBA" id="ARBA00012513"/>
    </source>
</evidence>
<feature type="binding site" evidence="15">
    <location>
        <position position="119"/>
    </location>
    <ligand>
        <name>ATP</name>
        <dbReference type="ChEBI" id="CHEBI:30616"/>
    </ligand>
</feature>
<evidence type="ECO:0000256" key="10">
    <source>
        <dbReference type="ARBA" id="ARBA00022989"/>
    </source>
</evidence>
<dbReference type="Pfam" id="PF07714">
    <property type="entry name" value="PK_Tyr_Ser-Thr"/>
    <property type="match status" value="1"/>
</dbReference>
<comment type="catalytic activity">
    <reaction evidence="14">
        <text>L-seryl-[protein] + ATP = O-phospho-L-seryl-[protein] + ADP + H(+)</text>
        <dbReference type="Rhea" id="RHEA:17989"/>
        <dbReference type="Rhea" id="RHEA-COMP:9863"/>
        <dbReference type="Rhea" id="RHEA-COMP:11604"/>
        <dbReference type="ChEBI" id="CHEBI:15378"/>
        <dbReference type="ChEBI" id="CHEBI:29999"/>
        <dbReference type="ChEBI" id="CHEBI:30616"/>
        <dbReference type="ChEBI" id="CHEBI:83421"/>
        <dbReference type="ChEBI" id="CHEBI:456216"/>
        <dbReference type="EC" id="2.7.11.1"/>
    </reaction>
</comment>
<dbReference type="Proteomes" id="UP000230069">
    <property type="component" value="Unassembled WGS sequence"/>
</dbReference>
<keyword evidence="8" id="KW-0418">Kinase</keyword>
<accession>A0A2G5D3W1</accession>
<dbReference type="OrthoDB" id="10261027at2759"/>
<dbReference type="Gene3D" id="1.10.510.10">
    <property type="entry name" value="Transferase(Phosphotransferase) domain 1"/>
    <property type="match status" value="1"/>
</dbReference>
<evidence type="ECO:0000259" key="17">
    <source>
        <dbReference type="PROSITE" id="PS50011"/>
    </source>
</evidence>
<evidence type="ECO:0000256" key="3">
    <source>
        <dbReference type="ARBA" id="ARBA00022527"/>
    </source>
</evidence>
<evidence type="ECO:0000256" key="13">
    <source>
        <dbReference type="ARBA" id="ARBA00047899"/>
    </source>
</evidence>
<evidence type="ECO:0000256" key="4">
    <source>
        <dbReference type="ARBA" id="ARBA00022679"/>
    </source>
</evidence>
<dbReference type="EMBL" id="KZ305045">
    <property type="protein sequence ID" value="PIA38173.1"/>
    <property type="molecule type" value="Genomic_DNA"/>
</dbReference>
<keyword evidence="5" id="KW-0812">Transmembrane</keyword>
<keyword evidence="10" id="KW-1133">Transmembrane helix</keyword>
<dbReference type="InterPro" id="IPR011009">
    <property type="entry name" value="Kinase-like_dom_sf"/>
</dbReference>
<keyword evidence="12" id="KW-0325">Glycoprotein</keyword>
<dbReference type="InterPro" id="IPR045874">
    <property type="entry name" value="LRK10/LRL21-25-like"/>
</dbReference>
<dbReference type="PANTHER" id="PTHR27009">
    <property type="entry name" value="RUST RESISTANCE KINASE LR10-RELATED"/>
    <property type="match status" value="1"/>
</dbReference>
<comment type="catalytic activity">
    <reaction evidence="13">
        <text>L-threonyl-[protein] + ATP = O-phospho-L-threonyl-[protein] + ADP + H(+)</text>
        <dbReference type="Rhea" id="RHEA:46608"/>
        <dbReference type="Rhea" id="RHEA-COMP:11060"/>
        <dbReference type="Rhea" id="RHEA-COMP:11605"/>
        <dbReference type="ChEBI" id="CHEBI:15378"/>
        <dbReference type="ChEBI" id="CHEBI:30013"/>
        <dbReference type="ChEBI" id="CHEBI:30616"/>
        <dbReference type="ChEBI" id="CHEBI:61977"/>
        <dbReference type="ChEBI" id="CHEBI:456216"/>
        <dbReference type="EC" id="2.7.11.1"/>
    </reaction>
</comment>
<evidence type="ECO:0000256" key="6">
    <source>
        <dbReference type="ARBA" id="ARBA00022729"/>
    </source>
</evidence>
<dbReference type="GO" id="GO:0016020">
    <property type="term" value="C:membrane"/>
    <property type="evidence" value="ECO:0007669"/>
    <property type="project" value="UniProtKB-SubCell"/>
</dbReference>
<dbReference type="PROSITE" id="PS50011">
    <property type="entry name" value="PROTEIN_KINASE_DOM"/>
    <property type="match status" value="1"/>
</dbReference>
<name>A0A2G5D3W1_AQUCA</name>
<dbReference type="AlphaFoldDB" id="A0A2G5D3W1"/>
<keyword evidence="7 15" id="KW-0547">Nucleotide-binding</keyword>
<dbReference type="EC" id="2.7.11.1" evidence="2"/>
<dbReference type="FunFam" id="1.10.510.10:FF:001023">
    <property type="entry name" value="Os07g0541700 protein"/>
    <property type="match status" value="1"/>
</dbReference>
<evidence type="ECO:0000256" key="1">
    <source>
        <dbReference type="ARBA" id="ARBA00004479"/>
    </source>
</evidence>
<evidence type="ECO:0000256" key="12">
    <source>
        <dbReference type="ARBA" id="ARBA00023180"/>
    </source>
</evidence>
<dbReference type="STRING" id="218851.A0A2G5D3W1"/>
<evidence type="ECO:0000256" key="5">
    <source>
        <dbReference type="ARBA" id="ARBA00022692"/>
    </source>
</evidence>
<evidence type="ECO:0000256" key="14">
    <source>
        <dbReference type="ARBA" id="ARBA00048679"/>
    </source>
</evidence>
<evidence type="ECO:0000256" key="16">
    <source>
        <dbReference type="RuleBase" id="RU000304"/>
    </source>
</evidence>
<keyword evidence="9 15" id="KW-0067">ATP-binding</keyword>
<dbReference type="Gene3D" id="3.30.200.20">
    <property type="entry name" value="Phosphorylase Kinase, domain 1"/>
    <property type="match status" value="1"/>
</dbReference>
<keyword evidence="6" id="KW-0732">Signal</keyword>
<organism evidence="18 19">
    <name type="scientific">Aquilegia coerulea</name>
    <name type="common">Rocky mountain columbine</name>
    <dbReference type="NCBI Taxonomy" id="218851"/>
    <lineage>
        <taxon>Eukaryota</taxon>
        <taxon>Viridiplantae</taxon>
        <taxon>Streptophyta</taxon>
        <taxon>Embryophyta</taxon>
        <taxon>Tracheophyta</taxon>
        <taxon>Spermatophyta</taxon>
        <taxon>Magnoliopsida</taxon>
        <taxon>Ranunculales</taxon>
        <taxon>Ranunculaceae</taxon>
        <taxon>Thalictroideae</taxon>
        <taxon>Aquilegia</taxon>
    </lineage>
</organism>
<dbReference type="SMART" id="SM00220">
    <property type="entry name" value="S_TKc"/>
    <property type="match status" value="1"/>
</dbReference>
<evidence type="ECO:0000256" key="11">
    <source>
        <dbReference type="ARBA" id="ARBA00023136"/>
    </source>
</evidence>
<comment type="subcellular location">
    <subcellularLocation>
        <location evidence="1">Membrane</location>
        <topology evidence="1">Single-pass type I membrane protein</topology>
    </subcellularLocation>
</comment>
<evidence type="ECO:0000256" key="8">
    <source>
        <dbReference type="ARBA" id="ARBA00022777"/>
    </source>
</evidence>
<keyword evidence="3 16" id="KW-0723">Serine/threonine-protein kinase</keyword>
<evidence type="ECO:0000256" key="9">
    <source>
        <dbReference type="ARBA" id="ARBA00022840"/>
    </source>
</evidence>